<dbReference type="Pfam" id="PF13231">
    <property type="entry name" value="PMT_2"/>
    <property type="match status" value="1"/>
</dbReference>
<dbReference type="EMBL" id="JALZWP010000001">
    <property type="protein sequence ID" value="MCL1627104.1"/>
    <property type="molecule type" value="Genomic_DNA"/>
</dbReference>
<comment type="caution">
    <text evidence="3">The sequence shown here is derived from an EMBL/GenBank/DDBJ whole genome shotgun (WGS) entry which is preliminary data.</text>
</comment>
<accession>A0ABT0LWW5</accession>
<evidence type="ECO:0000313" key="4">
    <source>
        <dbReference type="Proteomes" id="UP001202550"/>
    </source>
</evidence>
<proteinExistence type="predicted"/>
<dbReference type="GO" id="GO:0016757">
    <property type="term" value="F:glycosyltransferase activity"/>
    <property type="evidence" value="ECO:0007669"/>
    <property type="project" value="UniProtKB-KW"/>
</dbReference>
<feature type="transmembrane region" description="Helical" evidence="1">
    <location>
        <begin position="332"/>
        <end position="354"/>
    </location>
</feature>
<organism evidence="3 4">
    <name type="scientific">Roseinatronobacter domitianus</name>
    <dbReference type="NCBI Taxonomy" id="2940293"/>
    <lineage>
        <taxon>Bacteria</taxon>
        <taxon>Pseudomonadati</taxon>
        <taxon>Pseudomonadota</taxon>
        <taxon>Alphaproteobacteria</taxon>
        <taxon>Rhodobacterales</taxon>
        <taxon>Paracoccaceae</taxon>
        <taxon>Roseinatronobacter</taxon>
    </lineage>
</organism>
<keyword evidence="4" id="KW-1185">Reference proteome</keyword>
<feature type="transmembrane region" description="Helical" evidence="1">
    <location>
        <begin position="236"/>
        <end position="254"/>
    </location>
</feature>
<gene>
    <name evidence="3" type="ORF">M3N55_00015</name>
</gene>
<keyword evidence="3" id="KW-0808">Transferase</keyword>
<protein>
    <submittedName>
        <fullName evidence="3">Glycosyltransferase family 39 protein</fullName>
        <ecNumber evidence="3">2.4.-.-</ecNumber>
    </submittedName>
</protein>
<evidence type="ECO:0000259" key="2">
    <source>
        <dbReference type="Pfam" id="PF13231"/>
    </source>
</evidence>
<keyword evidence="3" id="KW-0328">Glycosyltransferase</keyword>
<dbReference type="InterPro" id="IPR038731">
    <property type="entry name" value="RgtA/B/C-like"/>
</dbReference>
<feature type="transmembrane region" description="Helical" evidence="1">
    <location>
        <begin position="86"/>
        <end position="105"/>
    </location>
</feature>
<keyword evidence="1" id="KW-1133">Transmembrane helix</keyword>
<feature type="transmembrane region" description="Helical" evidence="1">
    <location>
        <begin position="360"/>
        <end position="390"/>
    </location>
</feature>
<sequence length="573" mass="61607">MHLFFAQSRLMTGLVLSVLVAAALWVRISSIGWDGYAGLHPDERHLLFVTQTILSALADPAYAGLSWYEWWYSDQSPLNPHLGAASYVYGEAPLLAGALLARALGTTDWFAVMPVVRSLSSVVDVATMLGVFAGARLLAGPGSALVAAALYAAMPSALQLSSFHTVDVWLAAACTGALVPMIALARGQGNVLAMATIAGGFIGLAMASKITGVLMLAPGLVALGLAWRGGLTARQALVATACAVLALAIVFRLTNPFAFMGPGPLGVALSQDYITDFTGLADVTASPDFPPNWQWIAGYGPLRLARDFALFGFGPVAALLVLGLWRSVCAGTMVALGVVGVFVALTAISSVAALRYGAPALPALAIALAPVIARLGGYSIIAVLVAALYWGSGMVRLHDGAHPRLLASHWLWALPRGTILTNETGWDEHLPTIVRLQGDERHRWPDHDDWFTMQVLDITDPDTPAKAIRWANMLARTDVLILSSDRQSAIMPRLPERFPMTTAHYDALLSGQACFAPVLVLDRGYPLPFWSLPDHWAQEPWRVYDHPIVRIFLREPCFSEERYAAFLQDALRN</sequence>
<keyword evidence="1" id="KW-0472">Membrane</keyword>
<dbReference type="RefSeq" id="WP_249055180.1">
    <property type="nucleotide sequence ID" value="NZ_JALZWP010000001.1"/>
</dbReference>
<dbReference type="EC" id="2.4.-.-" evidence="3"/>
<evidence type="ECO:0000256" key="1">
    <source>
        <dbReference type="SAM" id="Phobius"/>
    </source>
</evidence>
<feature type="transmembrane region" description="Helical" evidence="1">
    <location>
        <begin position="125"/>
        <end position="154"/>
    </location>
</feature>
<evidence type="ECO:0000313" key="3">
    <source>
        <dbReference type="EMBL" id="MCL1627104.1"/>
    </source>
</evidence>
<keyword evidence="1" id="KW-0812">Transmembrane</keyword>
<name>A0ABT0LWW5_9RHOB</name>
<reference evidence="3 4" key="1">
    <citation type="submission" date="2022-05" db="EMBL/GenBank/DDBJ databases">
        <title>Seasonal and diel survey of microbial diversity of the Tyrrhenian coast.</title>
        <authorList>
            <person name="Gattoni G."/>
            <person name="Corral P."/>
        </authorList>
    </citation>
    <scope>NUCLEOTIDE SEQUENCE [LARGE SCALE GENOMIC DNA]</scope>
    <source>
        <strain evidence="3 4">V10</strain>
    </source>
</reference>
<feature type="domain" description="Glycosyltransferase RgtA/B/C/D-like" evidence="2">
    <location>
        <begin position="115"/>
        <end position="250"/>
    </location>
</feature>
<feature type="transmembrane region" description="Helical" evidence="1">
    <location>
        <begin position="308"/>
        <end position="325"/>
    </location>
</feature>
<dbReference type="Proteomes" id="UP001202550">
    <property type="component" value="Unassembled WGS sequence"/>
</dbReference>
<feature type="transmembrane region" description="Helical" evidence="1">
    <location>
        <begin position="166"/>
        <end position="185"/>
    </location>
</feature>
<feature type="transmembrane region" description="Helical" evidence="1">
    <location>
        <begin position="191"/>
        <end position="224"/>
    </location>
</feature>
<feature type="transmembrane region" description="Helical" evidence="1">
    <location>
        <begin position="46"/>
        <end position="65"/>
    </location>
</feature>